<dbReference type="SUPFAM" id="SSF53098">
    <property type="entry name" value="Ribonuclease H-like"/>
    <property type="match status" value="1"/>
</dbReference>
<dbReference type="STRING" id="53468.A0A0R3UD36"/>
<protein>
    <submittedName>
        <fullName evidence="3">Integrase catalytic domain-containing protein</fullName>
    </submittedName>
</protein>
<dbReference type="InterPro" id="IPR012337">
    <property type="entry name" value="RNaseH-like_sf"/>
</dbReference>
<name>A0A0R3UD36_MESCO</name>
<dbReference type="InterPro" id="IPR036397">
    <property type="entry name" value="RNaseH_sf"/>
</dbReference>
<dbReference type="Proteomes" id="UP000267029">
    <property type="component" value="Unassembled WGS sequence"/>
</dbReference>
<evidence type="ECO:0000313" key="2">
    <source>
        <dbReference type="Proteomes" id="UP000267029"/>
    </source>
</evidence>
<dbReference type="PANTHER" id="PTHR47266">
    <property type="entry name" value="ENDONUCLEASE-RELATED"/>
    <property type="match status" value="1"/>
</dbReference>
<dbReference type="EMBL" id="UXSR01002426">
    <property type="protein sequence ID" value="VDD78832.1"/>
    <property type="molecule type" value="Genomic_DNA"/>
</dbReference>
<organism evidence="3">
    <name type="scientific">Mesocestoides corti</name>
    <name type="common">Flatworm</name>
    <dbReference type="NCBI Taxonomy" id="53468"/>
    <lineage>
        <taxon>Eukaryota</taxon>
        <taxon>Metazoa</taxon>
        <taxon>Spiralia</taxon>
        <taxon>Lophotrochozoa</taxon>
        <taxon>Platyhelminthes</taxon>
        <taxon>Cestoda</taxon>
        <taxon>Eucestoda</taxon>
        <taxon>Cyclophyllidea</taxon>
        <taxon>Mesocestoididae</taxon>
        <taxon>Mesocestoides</taxon>
    </lineage>
</organism>
<dbReference type="GO" id="GO:0003676">
    <property type="term" value="F:nucleic acid binding"/>
    <property type="evidence" value="ECO:0007669"/>
    <property type="project" value="InterPro"/>
</dbReference>
<dbReference type="InterPro" id="IPR052160">
    <property type="entry name" value="Gypsy_RT_Integrase-like"/>
</dbReference>
<keyword evidence="2" id="KW-1185">Reference proteome</keyword>
<dbReference type="AlphaFoldDB" id="A0A0R3UD36"/>
<reference evidence="3" key="1">
    <citation type="submission" date="2017-02" db="UniProtKB">
        <authorList>
            <consortium name="WormBaseParasite"/>
        </authorList>
    </citation>
    <scope>IDENTIFICATION</scope>
</reference>
<sequence>MTAGFPNELVGLDLMGPLPQTANGYRYILVMVDYFTKWANAIPLRKADAASQLRRSFETARSQLVLAHKRQKDYYDKAAYGAPVEEGDRVWVAIPSTAGEGRKLQQAWEGPYVVDSVLSEATCVVRGPADSPGRGFTVHFNKLKPYRPEEEDEDEPLVYCEPPPVDNTVEIAAVEVDEKLGTASLLRGGQCS</sequence>
<evidence type="ECO:0000313" key="1">
    <source>
        <dbReference type="EMBL" id="VDD78832.1"/>
    </source>
</evidence>
<dbReference type="Gene3D" id="3.30.420.10">
    <property type="entry name" value="Ribonuclease H-like superfamily/Ribonuclease H"/>
    <property type="match status" value="1"/>
</dbReference>
<gene>
    <name evidence="1" type="ORF">MCOS_LOCUS4835</name>
</gene>
<accession>A0A0R3UD36</accession>
<dbReference type="WBParaSite" id="MCOS_0000483401-mRNA-1">
    <property type="protein sequence ID" value="MCOS_0000483401-mRNA-1"/>
    <property type="gene ID" value="MCOS_0000483401"/>
</dbReference>
<dbReference type="OrthoDB" id="10059697at2759"/>
<proteinExistence type="predicted"/>
<evidence type="ECO:0000313" key="3">
    <source>
        <dbReference type="WBParaSite" id="MCOS_0000483401-mRNA-1"/>
    </source>
</evidence>
<reference evidence="1 2" key="2">
    <citation type="submission" date="2018-10" db="EMBL/GenBank/DDBJ databases">
        <authorList>
            <consortium name="Pathogen Informatics"/>
        </authorList>
    </citation>
    <scope>NUCLEOTIDE SEQUENCE [LARGE SCALE GENOMIC DNA]</scope>
</reference>